<dbReference type="Proteomes" id="UP001190700">
    <property type="component" value="Unassembled WGS sequence"/>
</dbReference>
<dbReference type="EMBL" id="LGRX02034431">
    <property type="protein sequence ID" value="KAK3237815.1"/>
    <property type="molecule type" value="Genomic_DNA"/>
</dbReference>
<evidence type="ECO:0000313" key="1">
    <source>
        <dbReference type="EMBL" id="KAK3237815.1"/>
    </source>
</evidence>
<accession>A0AAE0BL27</accession>
<evidence type="ECO:0000313" key="2">
    <source>
        <dbReference type="Proteomes" id="UP001190700"/>
    </source>
</evidence>
<dbReference type="AlphaFoldDB" id="A0AAE0BL27"/>
<name>A0AAE0BL27_9CHLO</name>
<comment type="caution">
    <text evidence="1">The sequence shown here is derived from an EMBL/GenBank/DDBJ whole genome shotgun (WGS) entry which is preliminary data.</text>
</comment>
<keyword evidence="2" id="KW-1185">Reference proteome</keyword>
<sequence length="255" mass="29014">MSTPADHLILWTWSVAKGKLQALLKLPNVASRMRALSWEKQREQMVTDVEVSLDSYGVTQAEHLAACGLPNAEAVVRGVATGFSGQQGEPGEFFTMENDVPENAFDNVANNLQEEEDASMREFDYLLELVEHLWFEVALEKDSSQDLMWPARMSRKYNGQAVVLDGRPVVVGFTAGDAGEETVDERRGGFFNGRWFAVKWEEVKSWKVWNFGPLRDEASSNINYLELFEKCLKFGPFYWMVKDWVGLEKCLLIGW</sequence>
<proteinExistence type="predicted"/>
<gene>
    <name evidence="1" type="ORF">CYMTET_52137</name>
</gene>
<reference evidence="1 2" key="1">
    <citation type="journal article" date="2015" name="Genome Biol. Evol.">
        <title>Comparative Genomics of a Bacterivorous Green Alga Reveals Evolutionary Causalities and Consequences of Phago-Mixotrophic Mode of Nutrition.</title>
        <authorList>
            <person name="Burns J.A."/>
            <person name="Paasch A."/>
            <person name="Narechania A."/>
            <person name="Kim E."/>
        </authorList>
    </citation>
    <scope>NUCLEOTIDE SEQUENCE [LARGE SCALE GENOMIC DNA]</scope>
    <source>
        <strain evidence="1 2">PLY_AMNH</strain>
    </source>
</reference>
<protein>
    <submittedName>
        <fullName evidence="1">Uncharacterized protein</fullName>
    </submittedName>
</protein>
<organism evidence="1 2">
    <name type="scientific">Cymbomonas tetramitiformis</name>
    <dbReference type="NCBI Taxonomy" id="36881"/>
    <lineage>
        <taxon>Eukaryota</taxon>
        <taxon>Viridiplantae</taxon>
        <taxon>Chlorophyta</taxon>
        <taxon>Pyramimonadophyceae</taxon>
        <taxon>Pyramimonadales</taxon>
        <taxon>Pyramimonadaceae</taxon>
        <taxon>Cymbomonas</taxon>
    </lineage>
</organism>